<evidence type="ECO:0008006" key="3">
    <source>
        <dbReference type="Google" id="ProtNLM"/>
    </source>
</evidence>
<dbReference type="OrthoDB" id="7836272at2"/>
<evidence type="ECO:0000313" key="1">
    <source>
        <dbReference type="EMBL" id="MQY52759.1"/>
    </source>
</evidence>
<protein>
    <recommendedName>
        <fullName evidence="3">Polysaccharide deacetylase family protein</fullName>
    </recommendedName>
</protein>
<dbReference type="EMBL" id="WIXJ01000018">
    <property type="protein sequence ID" value="MQY52759.1"/>
    <property type="molecule type" value="Genomic_DNA"/>
</dbReference>
<comment type="caution">
    <text evidence="1">The sequence shown here is derived from an EMBL/GenBank/DDBJ whole genome shotgun (WGS) entry which is preliminary data.</text>
</comment>
<dbReference type="InterPro" id="IPR011330">
    <property type="entry name" value="Glyco_hydro/deAcase_b/a-brl"/>
</dbReference>
<dbReference type="Proteomes" id="UP000480275">
    <property type="component" value="Unassembled WGS sequence"/>
</dbReference>
<reference evidence="1 2" key="1">
    <citation type="submission" date="2019-10" db="EMBL/GenBank/DDBJ databases">
        <title>Whole-genome sequence of the purple nonsulfur photosynthetic bacterium Rhodocyclus tenuis.</title>
        <authorList>
            <person name="Kyndt J.A."/>
            <person name="Meyer T.E."/>
        </authorList>
    </citation>
    <scope>NUCLEOTIDE SEQUENCE [LARGE SCALE GENOMIC DNA]</scope>
    <source>
        <strain evidence="1 2">DSM 110</strain>
    </source>
</reference>
<proteinExistence type="predicted"/>
<evidence type="ECO:0000313" key="2">
    <source>
        <dbReference type="Proteomes" id="UP000480275"/>
    </source>
</evidence>
<sequence length="309" mass="35242">MKATFTISLDCEGKWGVADNLTGNNRKITDSKLREAYGYIFDVLSQNEIKASFAFTSMFSVGERVINEYLEKFHELSERGFSWYEPICKMISNDDFDGWIGLDFFERARKEGHEIAWHGFSHHPLGKNISRDVVEFEVVAGLAVAEIKKLNLKSIVFPRNAVGHLDLMSRNGFVCYRESAERRLGFMSNKYLRVINEFNLSSKSERGGVIVAENDISGLPAGDFLNWPSGPRSMVPDSVTIKRWKNMIEDAVRYGGHVHLWFHPHNLITAPRMKFTFSAIIQYAGKLAAMGDLSNCTIRELHENFSERK</sequence>
<organism evidence="1 2">
    <name type="scientific">Rhodocyclus tenuis</name>
    <name type="common">Rhodospirillum tenue</name>
    <dbReference type="NCBI Taxonomy" id="1066"/>
    <lineage>
        <taxon>Bacteria</taxon>
        <taxon>Pseudomonadati</taxon>
        <taxon>Pseudomonadota</taxon>
        <taxon>Betaproteobacteria</taxon>
        <taxon>Rhodocyclales</taxon>
        <taxon>Rhodocyclaceae</taxon>
        <taxon>Rhodocyclus</taxon>
    </lineage>
</organism>
<dbReference type="Gene3D" id="3.20.20.370">
    <property type="entry name" value="Glycoside hydrolase/deacetylase"/>
    <property type="match status" value="1"/>
</dbReference>
<name>A0A6L5K032_RHOTE</name>
<dbReference type="GO" id="GO:0005975">
    <property type="term" value="P:carbohydrate metabolic process"/>
    <property type="evidence" value="ECO:0007669"/>
    <property type="project" value="InterPro"/>
</dbReference>
<accession>A0A6L5K032</accession>
<dbReference type="SUPFAM" id="SSF88713">
    <property type="entry name" value="Glycoside hydrolase/deacetylase"/>
    <property type="match status" value="1"/>
</dbReference>
<dbReference type="AlphaFoldDB" id="A0A6L5K032"/>
<gene>
    <name evidence="1" type="ORF">GHK24_13365</name>
</gene>